<dbReference type="AlphaFoldDB" id="A0AAE0N5V2"/>
<dbReference type="Proteomes" id="UP001287356">
    <property type="component" value="Unassembled WGS sequence"/>
</dbReference>
<feature type="compositionally biased region" description="Polar residues" evidence="1">
    <location>
        <begin position="20"/>
        <end position="37"/>
    </location>
</feature>
<name>A0AAE0N5V2_9PEZI</name>
<evidence type="ECO:0000256" key="1">
    <source>
        <dbReference type="SAM" id="MobiDB-lite"/>
    </source>
</evidence>
<reference evidence="2" key="1">
    <citation type="journal article" date="2023" name="Mol. Phylogenet. Evol.">
        <title>Genome-scale phylogeny and comparative genomics of the fungal order Sordariales.</title>
        <authorList>
            <person name="Hensen N."/>
            <person name="Bonometti L."/>
            <person name="Westerberg I."/>
            <person name="Brannstrom I.O."/>
            <person name="Guillou S."/>
            <person name="Cros-Aarteil S."/>
            <person name="Calhoun S."/>
            <person name="Haridas S."/>
            <person name="Kuo A."/>
            <person name="Mondo S."/>
            <person name="Pangilinan J."/>
            <person name="Riley R."/>
            <person name="LaButti K."/>
            <person name="Andreopoulos B."/>
            <person name="Lipzen A."/>
            <person name="Chen C."/>
            <person name="Yan M."/>
            <person name="Daum C."/>
            <person name="Ng V."/>
            <person name="Clum A."/>
            <person name="Steindorff A."/>
            <person name="Ohm R.A."/>
            <person name="Martin F."/>
            <person name="Silar P."/>
            <person name="Natvig D.O."/>
            <person name="Lalanne C."/>
            <person name="Gautier V."/>
            <person name="Ament-Velasquez S.L."/>
            <person name="Kruys A."/>
            <person name="Hutchinson M.I."/>
            <person name="Powell A.J."/>
            <person name="Barry K."/>
            <person name="Miller A.N."/>
            <person name="Grigoriev I.V."/>
            <person name="Debuchy R."/>
            <person name="Gladieux P."/>
            <person name="Hiltunen Thoren M."/>
            <person name="Johannesson H."/>
        </authorList>
    </citation>
    <scope>NUCLEOTIDE SEQUENCE</scope>
    <source>
        <strain evidence="2">CBS 958.72</strain>
    </source>
</reference>
<evidence type="ECO:0000313" key="3">
    <source>
        <dbReference type="Proteomes" id="UP001287356"/>
    </source>
</evidence>
<gene>
    <name evidence="2" type="ORF">B0T24DRAFT_318317</name>
</gene>
<feature type="region of interest" description="Disordered" evidence="1">
    <location>
        <begin position="1"/>
        <end position="37"/>
    </location>
</feature>
<organism evidence="2 3">
    <name type="scientific">Lasiosphaeria ovina</name>
    <dbReference type="NCBI Taxonomy" id="92902"/>
    <lineage>
        <taxon>Eukaryota</taxon>
        <taxon>Fungi</taxon>
        <taxon>Dikarya</taxon>
        <taxon>Ascomycota</taxon>
        <taxon>Pezizomycotina</taxon>
        <taxon>Sordariomycetes</taxon>
        <taxon>Sordariomycetidae</taxon>
        <taxon>Sordariales</taxon>
        <taxon>Lasiosphaeriaceae</taxon>
        <taxon>Lasiosphaeria</taxon>
    </lineage>
</organism>
<reference evidence="2" key="2">
    <citation type="submission" date="2023-06" db="EMBL/GenBank/DDBJ databases">
        <authorList>
            <consortium name="Lawrence Berkeley National Laboratory"/>
            <person name="Haridas S."/>
            <person name="Hensen N."/>
            <person name="Bonometti L."/>
            <person name="Westerberg I."/>
            <person name="Brannstrom I.O."/>
            <person name="Guillou S."/>
            <person name="Cros-Aarteil S."/>
            <person name="Calhoun S."/>
            <person name="Kuo A."/>
            <person name="Mondo S."/>
            <person name="Pangilinan J."/>
            <person name="Riley R."/>
            <person name="Labutti K."/>
            <person name="Andreopoulos B."/>
            <person name="Lipzen A."/>
            <person name="Chen C."/>
            <person name="Yanf M."/>
            <person name="Daum C."/>
            <person name="Ng V."/>
            <person name="Clum A."/>
            <person name="Steindorff A."/>
            <person name="Ohm R."/>
            <person name="Martin F."/>
            <person name="Silar P."/>
            <person name="Natvig D."/>
            <person name="Lalanne C."/>
            <person name="Gautier V."/>
            <person name="Ament-Velasquez S.L."/>
            <person name="Kruys A."/>
            <person name="Hutchinson M.I."/>
            <person name="Powell A.J."/>
            <person name="Barry K."/>
            <person name="Miller A.N."/>
            <person name="Grigoriev I.V."/>
            <person name="Debuchy R."/>
            <person name="Gladieux P."/>
            <person name="Thoren M.H."/>
            <person name="Johannesson H."/>
        </authorList>
    </citation>
    <scope>NUCLEOTIDE SEQUENCE</scope>
    <source>
        <strain evidence="2">CBS 958.72</strain>
    </source>
</reference>
<comment type="caution">
    <text evidence="2">The sequence shown here is derived from an EMBL/GenBank/DDBJ whole genome shotgun (WGS) entry which is preliminary data.</text>
</comment>
<accession>A0AAE0N5V2</accession>
<keyword evidence="3" id="KW-1185">Reference proteome</keyword>
<evidence type="ECO:0000313" key="2">
    <source>
        <dbReference type="EMBL" id="KAK3371385.1"/>
    </source>
</evidence>
<sequence>MPQLGAAGPSRASQLADGGSATTSKLSGPNKIPQLTNVAPSVFVPFSDDVTKDTGDGPRDRVQRLRRILESVDCQRDGVKENLLFLFQREKTRIMQESLEQELESGQGEFKPGLEPREVDWMIGNMAAKAQPGFDYNIKHMPYPEQSRPVLPPTATIRDKAAANMLHLIEAGIQELTGYDAHMGEIKRYYIGCLDKELERLEVVGMRPEERPQRVAQAQM</sequence>
<protein>
    <submittedName>
        <fullName evidence="2">Uncharacterized protein</fullName>
    </submittedName>
</protein>
<dbReference type="EMBL" id="JAULSN010000005">
    <property type="protein sequence ID" value="KAK3371385.1"/>
    <property type="molecule type" value="Genomic_DNA"/>
</dbReference>
<proteinExistence type="predicted"/>